<dbReference type="PANTHER" id="PTHR35007:SF3">
    <property type="entry name" value="POSSIBLE CONSERVED ALANINE RICH MEMBRANE PROTEIN"/>
    <property type="match status" value="1"/>
</dbReference>
<accession>A0ABN1BFH1</accession>
<dbReference type="InterPro" id="IPR018076">
    <property type="entry name" value="T2SS_GspF_dom"/>
</dbReference>
<evidence type="ECO:0000256" key="1">
    <source>
        <dbReference type="ARBA" id="ARBA00004651"/>
    </source>
</evidence>
<evidence type="ECO:0000256" key="5">
    <source>
        <dbReference type="ARBA" id="ARBA00023136"/>
    </source>
</evidence>
<sequence>MFVVAAVTGFVLVGGAVGAAAGAGTAYATRRRRRQARVRSAARAEEAAVREQLATAADLLAGCLAAGASPAEAAAAVGESLGGPVGERLRHTAAELRLGGEGEASWGRFAELPGARELGRCLARADISGAPAVESVARIAADLRSEWCRAATEAARKAGVLVTLPLAVCFLPAFLTLGVAPVLVGLAQGLLPRV</sequence>
<protein>
    <recommendedName>
        <fullName evidence="7">Type II secretion system protein GspF domain-containing protein</fullName>
    </recommendedName>
</protein>
<evidence type="ECO:0000313" key="8">
    <source>
        <dbReference type="EMBL" id="GAA0496694.1"/>
    </source>
</evidence>
<dbReference type="RefSeq" id="WP_346099793.1">
    <property type="nucleotide sequence ID" value="NZ_BAAABY010000057.1"/>
</dbReference>
<keyword evidence="5 6" id="KW-0472">Membrane</keyword>
<dbReference type="EMBL" id="BAAABY010000057">
    <property type="protein sequence ID" value="GAA0496694.1"/>
    <property type="molecule type" value="Genomic_DNA"/>
</dbReference>
<comment type="subcellular location">
    <subcellularLocation>
        <location evidence="1">Cell membrane</location>
        <topology evidence="1">Multi-pass membrane protein</topology>
    </subcellularLocation>
</comment>
<reference evidence="8 9" key="1">
    <citation type="journal article" date="2019" name="Int. J. Syst. Evol. Microbiol.">
        <title>The Global Catalogue of Microorganisms (GCM) 10K type strain sequencing project: providing services to taxonomists for standard genome sequencing and annotation.</title>
        <authorList>
            <consortium name="The Broad Institute Genomics Platform"/>
            <consortium name="The Broad Institute Genome Sequencing Center for Infectious Disease"/>
            <person name="Wu L."/>
            <person name="Ma J."/>
        </authorList>
    </citation>
    <scope>NUCLEOTIDE SEQUENCE [LARGE SCALE GENOMIC DNA]</scope>
    <source>
        <strain evidence="8 9">JCM 4805</strain>
    </source>
</reference>
<name>A0ABN1BFH1_9ACTN</name>
<evidence type="ECO:0000259" key="7">
    <source>
        <dbReference type="Pfam" id="PF00482"/>
    </source>
</evidence>
<gene>
    <name evidence="8" type="ORF">GCM10010361_72780</name>
</gene>
<feature type="domain" description="Type II secretion system protein GspF" evidence="7">
    <location>
        <begin position="57"/>
        <end position="178"/>
    </location>
</feature>
<evidence type="ECO:0000256" key="6">
    <source>
        <dbReference type="SAM" id="Phobius"/>
    </source>
</evidence>
<dbReference type="Proteomes" id="UP001500909">
    <property type="component" value="Unassembled WGS sequence"/>
</dbReference>
<feature type="transmembrane region" description="Helical" evidence="6">
    <location>
        <begin position="159"/>
        <end position="184"/>
    </location>
</feature>
<comment type="caution">
    <text evidence="8">The sequence shown here is derived from an EMBL/GenBank/DDBJ whole genome shotgun (WGS) entry which is preliminary data.</text>
</comment>
<evidence type="ECO:0000256" key="4">
    <source>
        <dbReference type="ARBA" id="ARBA00022989"/>
    </source>
</evidence>
<evidence type="ECO:0000256" key="3">
    <source>
        <dbReference type="ARBA" id="ARBA00022692"/>
    </source>
</evidence>
<keyword evidence="4 6" id="KW-1133">Transmembrane helix</keyword>
<dbReference type="PANTHER" id="PTHR35007">
    <property type="entry name" value="INTEGRAL MEMBRANE PROTEIN-RELATED"/>
    <property type="match status" value="1"/>
</dbReference>
<organism evidence="8 9">
    <name type="scientific">Streptomyces olivaceiscleroticus</name>
    <dbReference type="NCBI Taxonomy" id="68245"/>
    <lineage>
        <taxon>Bacteria</taxon>
        <taxon>Bacillati</taxon>
        <taxon>Actinomycetota</taxon>
        <taxon>Actinomycetes</taxon>
        <taxon>Kitasatosporales</taxon>
        <taxon>Streptomycetaceae</taxon>
        <taxon>Streptomyces</taxon>
    </lineage>
</organism>
<keyword evidence="9" id="KW-1185">Reference proteome</keyword>
<evidence type="ECO:0000313" key="9">
    <source>
        <dbReference type="Proteomes" id="UP001500909"/>
    </source>
</evidence>
<dbReference type="Pfam" id="PF00482">
    <property type="entry name" value="T2SSF"/>
    <property type="match status" value="1"/>
</dbReference>
<keyword evidence="2" id="KW-1003">Cell membrane</keyword>
<feature type="transmembrane region" description="Helical" evidence="6">
    <location>
        <begin position="6"/>
        <end position="29"/>
    </location>
</feature>
<keyword evidence="3 6" id="KW-0812">Transmembrane</keyword>
<proteinExistence type="predicted"/>
<evidence type="ECO:0000256" key="2">
    <source>
        <dbReference type="ARBA" id="ARBA00022475"/>
    </source>
</evidence>